<evidence type="ECO:0000313" key="1">
    <source>
        <dbReference type="EMBL" id="SQC06610.1"/>
    </source>
</evidence>
<sequence length="35" mass="4145">MEKSNVFSNYEIIRCTVCGKDLNRRYKNVYGTNNN</sequence>
<dbReference type="EMBL" id="UAWO01000002">
    <property type="protein sequence ID" value="SQC06610.1"/>
    <property type="molecule type" value="Genomic_DNA"/>
</dbReference>
<protein>
    <submittedName>
        <fullName evidence="1">Uncharacterized protein</fullName>
    </submittedName>
</protein>
<name>A0A2X3E7R3_CLOPF</name>
<reference evidence="1 2" key="1">
    <citation type="submission" date="2018-06" db="EMBL/GenBank/DDBJ databases">
        <authorList>
            <consortium name="Pathogen Informatics"/>
            <person name="Doyle S."/>
        </authorList>
    </citation>
    <scope>NUCLEOTIDE SEQUENCE [LARGE SCALE GENOMIC DNA]</scope>
    <source>
        <strain evidence="1 2">NCTC8081</strain>
    </source>
</reference>
<dbReference type="AlphaFoldDB" id="A0A2X3E7R3"/>
<dbReference type="Proteomes" id="UP000250234">
    <property type="component" value="Unassembled WGS sequence"/>
</dbReference>
<proteinExistence type="predicted"/>
<organism evidence="1 2">
    <name type="scientific">Clostridium perfringens</name>
    <dbReference type="NCBI Taxonomy" id="1502"/>
    <lineage>
        <taxon>Bacteria</taxon>
        <taxon>Bacillati</taxon>
        <taxon>Bacillota</taxon>
        <taxon>Clostridia</taxon>
        <taxon>Eubacteriales</taxon>
        <taxon>Clostridiaceae</taxon>
        <taxon>Clostridium</taxon>
    </lineage>
</organism>
<evidence type="ECO:0000313" key="2">
    <source>
        <dbReference type="Proteomes" id="UP000250234"/>
    </source>
</evidence>
<gene>
    <name evidence="1" type="ORF">NCTC8081_00721</name>
</gene>
<accession>A0A2X3E7R3</accession>